<dbReference type="InterPro" id="IPR036097">
    <property type="entry name" value="HisK_dim/P_sf"/>
</dbReference>
<dbReference type="SMART" id="SM00086">
    <property type="entry name" value="PAC"/>
    <property type="match status" value="3"/>
</dbReference>
<keyword evidence="6" id="KW-0902">Two-component regulatory system</keyword>
<dbReference type="RefSeq" id="WP_165502692.1">
    <property type="nucleotide sequence ID" value="NZ_CAACUY010000009.1"/>
</dbReference>
<dbReference type="Pfam" id="PF02518">
    <property type="entry name" value="HATPase_c"/>
    <property type="match status" value="1"/>
</dbReference>
<dbReference type="InterPro" id="IPR013655">
    <property type="entry name" value="PAS_fold_3"/>
</dbReference>
<evidence type="ECO:0000256" key="4">
    <source>
        <dbReference type="ARBA" id="ARBA00022553"/>
    </source>
</evidence>
<comment type="subcellular location">
    <subcellularLocation>
        <location evidence="2">Cell membrane</location>
    </subcellularLocation>
</comment>
<comment type="catalytic activity">
    <reaction evidence="1">
        <text>ATP + protein L-histidine = ADP + protein N-phospho-L-histidine.</text>
        <dbReference type="EC" id="2.7.13.3"/>
    </reaction>
</comment>
<evidence type="ECO:0000259" key="12">
    <source>
        <dbReference type="PROSITE" id="PS50113"/>
    </source>
</evidence>
<dbReference type="SUPFAM" id="SSF55874">
    <property type="entry name" value="ATPase domain of HSP90 chaperone/DNA topoisomerase II/histidine kinase"/>
    <property type="match status" value="1"/>
</dbReference>
<dbReference type="SUPFAM" id="SSF52738">
    <property type="entry name" value="Methylesterase CheB, C-terminal domain"/>
    <property type="match status" value="1"/>
</dbReference>
<dbReference type="Gene3D" id="3.30.565.10">
    <property type="entry name" value="Histidine kinase-like ATPase, C-terminal domain"/>
    <property type="match status" value="1"/>
</dbReference>
<keyword evidence="5" id="KW-0808">Transferase</keyword>
<evidence type="ECO:0000259" key="13">
    <source>
        <dbReference type="PROSITE" id="PS50122"/>
    </source>
</evidence>
<evidence type="ECO:0000256" key="5">
    <source>
        <dbReference type="ARBA" id="ARBA00022777"/>
    </source>
</evidence>
<dbReference type="InterPro" id="IPR036890">
    <property type="entry name" value="HATPase_C_sf"/>
</dbReference>
<dbReference type="SUPFAM" id="SSF52172">
    <property type="entry name" value="CheY-like"/>
    <property type="match status" value="1"/>
</dbReference>
<dbReference type="InterPro" id="IPR000700">
    <property type="entry name" value="PAS-assoc_C"/>
</dbReference>
<dbReference type="PANTHER" id="PTHR43547">
    <property type="entry name" value="TWO-COMPONENT HISTIDINE KINASE"/>
    <property type="match status" value="1"/>
</dbReference>
<proteinExistence type="predicted"/>
<dbReference type="Gene3D" id="3.30.450.40">
    <property type="match status" value="1"/>
</dbReference>
<dbReference type="InterPro" id="IPR003661">
    <property type="entry name" value="HisK_dim/P_dom"/>
</dbReference>
<accession>A0ABW2XYJ9</accession>
<comment type="caution">
    <text evidence="8">Lacks conserved residue(s) required for the propagation of feature annotation.</text>
</comment>
<dbReference type="InterPro" id="IPR011006">
    <property type="entry name" value="CheY-like_superfamily"/>
</dbReference>
<dbReference type="Pfam" id="PF01339">
    <property type="entry name" value="CheB_methylest"/>
    <property type="match status" value="1"/>
</dbReference>
<dbReference type="InterPro" id="IPR005467">
    <property type="entry name" value="His_kinase_dom"/>
</dbReference>
<dbReference type="InterPro" id="IPR004358">
    <property type="entry name" value="Sig_transdc_His_kin-like_C"/>
</dbReference>
<dbReference type="SMART" id="SM00387">
    <property type="entry name" value="HATPase_c"/>
    <property type="match status" value="1"/>
</dbReference>
<feature type="domain" description="PAC" evidence="12">
    <location>
        <begin position="315"/>
        <end position="370"/>
    </location>
</feature>
<dbReference type="PROSITE" id="PS50113">
    <property type="entry name" value="PAC"/>
    <property type="match status" value="2"/>
</dbReference>
<dbReference type="CDD" id="cd00082">
    <property type="entry name" value="HisKA"/>
    <property type="match status" value="1"/>
</dbReference>
<dbReference type="SMART" id="SM00448">
    <property type="entry name" value="REC"/>
    <property type="match status" value="1"/>
</dbReference>
<protein>
    <recommendedName>
        <fullName evidence="3">histidine kinase</fullName>
        <ecNumber evidence="3">2.7.13.3</ecNumber>
    </recommendedName>
</protein>
<evidence type="ECO:0000256" key="8">
    <source>
        <dbReference type="PROSITE-ProRule" id="PRU00169"/>
    </source>
</evidence>
<comment type="caution">
    <text evidence="14">The sequence shown here is derived from an EMBL/GenBank/DDBJ whole genome shotgun (WGS) entry which is preliminary data.</text>
</comment>
<feature type="domain" description="CheB-type methylesterase" evidence="13">
    <location>
        <begin position="9"/>
        <end position="197"/>
    </location>
</feature>
<keyword evidence="7" id="KW-0378">Hydrolase</keyword>
<evidence type="ECO:0000256" key="7">
    <source>
        <dbReference type="PROSITE-ProRule" id="PRU00050"/>
    </source>
</evidence>
<dbReference type="PROSITE" id="PS50122">
    <property type="entry name" value="CHEB"/>
    <property type="match status" value="1"/>
</dbReference>
<dbReference type="InterPro" id="IPR029016">
    <property type="entry name" value="GAF-like_dom_sf"/>
</dbReference>
<dbReference type="PROSITE" id="PS50109">
    <property type="entry name" value="HIS_KIN"/>
    <property type="match status" value="1"/>
</dbReference>
<dbReference type="InterPro" id="IPR013656">
    <property type="entry name" value="PAS_4"/>
</dbReference>
<dbReference type="Pfam" id="PF00072">
    <property type="entry name" value="Response_reg"/>
    <property type="match status" value="1"/>
</dbReference>
<feature type="active site" evidence="7">
    <location>
        <position position="49"/>
    </location>
</feature>
<dbReference type="SUPFAM" id="SSF47384">
    <property type="entry name" value="Homodimeric domain of signal transducing histidine kinase"/>
    <property type="match status" value="1"/>
</dbReference>
<dbReference type="Gene3D" id="3.40.50.2300">
    <property type="match status" value="1"/>
</dbReference>
<dbReference type="CDD" id="cd00130">
    <property type="entry name" value="PAS"/>
    <property type="match status" value="2"/>
</dbReference>
<dbReference type="SUPFAM" id="SSF55781">
    <property type="entry name" value="GAF domain-like"/>
    <property type="match status" value="1"/>
</dbReference>
<dbReference type="CDD" id="cd16433">
    <property type="entry name" value="CheB"/>
    <property type="match status" value="1"/>
</dbReference>
<dbReference type="SMART" id="SM00388">
    <property type="entry name" value="HisKA"/>
    <property type="match status" value="1"/>
</dbReference>
<name>A0ABW2XYJ9_9ACTN</name>
<dbReference type="Gene3D" id="1.10.287.130">
    <property type="match status" value="1"/>
</dbReference>
<feature type="active site" evidence="7">
    <location>
        <position position="139"/>
    </location>
</feature>
<dbReference type="InterPro" id="IPR001610">
    <property type="entry name" value="PAC"/>
</dbReference>
<evidence type="ECO:0000313" key="15">
    <source>
        <dbReference type="Proteomes" id="UP001597063"/>
    </source>
</evidence>
<organism evidence="14 15">
    <name type="scientific">Actinomadura fibrosa</name>
    <dbReference type="NCBI Taxonomy" id="111802"/>
    <lineage>
        <taxon>Bacteria</taxon>
        <taxon>Bacillati</taxon>
        <taxon>Actinomycetota</taxon>
        <taxon>Actinomycetes</taxon>
        <taxon>Streptosporangiales</taxon>
        <taxon>Thermomonosporaceae</taxon>
        <taxon>Actinomadura</taxon>
    </lineage>
</organism>
<evidence type="ECO:0000256" key="1">
    <source>
        <dbReference type="ARBA" id="ARBA00000085"/>
    </source>
</evidence>
<dbReference type="Pfam" id="PF00512">
    <property type="entry name" value="HisKA"/>
    <property type="match status" value="1"/>
</dbReference>
<evidence type="ECO:0000256" key="3">
    <source>
        <dbReference type="ARBA" id="ARBA00012438"/>
    </source>
</evidence>
<dbReference type="InterPro" id="IPR035965">
    <property type="entry name" value="PAS-like_dom_sf"/>
</dbReference>
<feature type="domain" description="Response regulatory" evidence="11">
    <location>
        <begin position="836"/>
        <end position="951"/>
    </location>
</feature>
<dbReference type="InterPro" id="IPR035909">
    <property type="entry name" value="CheB_C"/>
</dbReference>
<dbReference type="NCBIfam" id="TIGR00229">
    <property type="entry name" value="sensory_box"/>
    <property type="match status" value="2"/>
</dbReference>
<dbReference type="InterPro" id="IPR001789">
    <property type="entry name" value="Sig_transdc_resp-reg_receiver"/>
</dbReference>
<dbReference type="PROSITE" id="PS50110">
    <property type="entry name" value="RESPONSE_REGULATORY"/>
    <property type="match status" value="1"/>
</dbReference>
<dbReference type="SUPFAM" id="SSF55785">
    <property type="entry name" value="PYP-like sensor domain (PAS domain)"/>
    <property type="match status" value="3"/>
</dbReference>
<evidence type="ECO:0000256" key="9">
    <source>
        <dbReference type="SAM" id="MobiDB-lite"/>
    </source>
</evidence>
<dbReference type="InterPro" id="IPR000014">
    <property type="entry name" value="PAS"/>
</dbReference>
<dbReference type="EMBL" id="JBHTGP010000031">
    <property type="protein sequence ID" value="MFD0691449.1"/>
    <property type="molecule type" value="Genomic_DNA"/>
</dbReference>
<dbReference type="Pfam" id="PF08448">
    <property type="entry name" value="PAS_4"/>
    <property type="match status" value="1"/>
</dbReference>
<gene>
    <name evidence="14" type="ORF">ACFQZM_43655</name>
</gene>
<reference evidence="15" key="1">
    <citation type="journal article" date="2019" name="Int. J. Syst. Evol. Microbiol.">
        <title>The Global Catalogue of Microorganisms (GCM) 10K type strain sequencing project: providing services to taxonomists for standard genome sequencing and annotation.</title>
        <authorList>
            <consortium name="The Broad Institute Genomics Platform"/>
            <consortium name="The Broad Institute Genome Sequencing Center for Infectious Disease"/>
            <person name="Wu L."/>
            <person name="Ma J."/>
        </authorList>
    </citation>
    <scope>NUCLEOTIDE SEQUENCE [LARGE SCALE GENOMIC DNA]</scope>
    <source>
        <strain evidence="15">JCM 9371</strain>
    </source>
</reference>
<evidence type="ECO:0000256" key="2">
    <source>
        <dbReference type="ARBA" id="ARBA00004236"/>
    </source>
</evidence>
<sequence>MPDEPARDMASGALKVVALVASAGGLEVIGAVLHDLPGDLSATVLVAQHIGQKSALATLLARRTRLPVEWAADGAPLRPGRVLVCPARSVLEVLPDGTCLVSAAEPGVRERSFDLLLGSLATSFGPEALAVILSGMGRDGTAGAIALRSKGGTVLAQSEDTAAYAAMSRSAVRAGAVDLVLPPHELGSVIDELVRGGRLPRSHAELEAGRMLFEGQGPARAALLAVDWSATPLGRVAGWPRSLRTIVRTVLASGIPMHVGWGQEGTQLCNDAFAALIGARHPAVQGAPLRDTWGPMPEDVWAMYQSVLRTGRTHHLDDFEVVLDRGGREEEALFRCSFDPLYDDSGRTRGVLTTAVDMTERQRARRRLAAVHAVTAATTGNRTIEEVGAGLAEALAPHARDLPFVLLYLLDRGRGRADLAAAVGTGPAGSVPQVVDLHGGAAARALGRAMAEGAPIVSDDLGEAFPGLVGAGASTAVLLPVYAVAGETPVAVLVAGLNPRLPWDGDYRRFLELLTGQVGARVAELWSLRRVEEREQRMAELDRDKAEFFHNVSREFRTPLTLVLNPLEEILRATGDLPTALVAQMEGAVRNARRLLTLVDALLDASALEAGRAAPRFEPTDLAELTTGIAELFRDAADRAGLRLVVDCPPLPQPVWVDRRMWERIVANLLSNALKFTFDGEIAVELRAEARHAELAVRDTGAGIPADEIPHLFQRFHRVRGTRARTSEGGGTGLALVAGLVELHQGRVHVRSREGEGARFTVWIPLVPPPDAEERPGRAPGPDTAAALDVAAALAAEAGRWVAEETGGPGRSPDAAGDTLIPGTAFSFRERTRGSRVLIADDDADLRDYLRRLFRPYWQVEVAHDGKQALESARRIRPDLILAGAAMPALDGFGLLQALRRDPHLESVPVILTTARTGEETAVEGLLAGADDYMTKPFSSRELVARIGGRIELARLRRQAEARHRALAAASWDVTYRMSADWSEMHALDGHGFIAGTEETTGGRLDDDIHPDDQAMVTEAIREAVRTRGRFELEHRVRRPDGTLGWTLSRAVPILDHRGEIIEWVGAAGDVTARREAELARARGEERRFQVLAEMTGRIVWEADARGLVRRDSPSWRACTGQAPEAFRDLGWLEAVHPDDRAGAERSWRAGVSAGEPFELAFRLLRAADGSWHAMRVRAAPVRRDDGLVGSWMIVADPPPLRRGSAEAALPPERGRQGSGG</sequence>
<dbReference type="PANTHER" id="PTHR43547:SF2">
    <property type="entry name" value="HYBRID SIGNAL TRANSDUCTION HISTIDINE KINASE C"/>
    <property type="match status" value="1"/>
</dbReference>
<evidence type="ECO:0000256" key="6">
    <source>
        <dbReference type="ARBA" id="ARBA00023012"/>
    </source>
</evidence>
<keyword evidence="5" id="KW-0418">Kinase</keyword>
<feature type="domain" description="Histidine kinase" evidence="10">
    <location>
        <begin position="551"/>
        <end position="768"/>
    </location>
</feature>
<feature type="domain" description="PAC" evidence="12">
    <location>
        <begin position="1031"/>
        <end position="1083"/>
    </location>
</feature>
<dbReference type="CDD" id="cd17574">
    <property type="entry name" value="REC_OmpR"/>
    <property type="match status" value="1"/>
</dbReference>
<dbReference type="EC" id="2.7.13.3" evidence="3"/>
<dbReference type="Gene3D" id="3.30.450.20">
    <property type="entry name" value="PAS domain"/>
    <property type="match status" value="3"/>
</dbReference>
<dbReference type="Gene3D" id="3.40.50.180">
    <property type="entry name" value="Methylesterase CheB, C-terminal domain"/>
    <property type="match status" value="1"/>
</dbReference>
<evidence type="ECO:0000259" key="11">
    <source>
        <dbReference type="PROSITE" id="PS50110"/>
    </source>
</evidence>
<feature type="active site" evidence="7">
    <location>
        <position position="22"/>
    </location>
</feature>
<dbReference type="InterPro" id="IPR003594">
    <property type="entry name" value="HATPase_dom"/>
</dbReference>
<dbReference type="PRINTS" id="PR00344">
    <property type="entry name" value="BCTRLSENSOR"/>
</dbReference>
<evidence type="ECO:0000313" key="14">
    <source>
        <dbReference type="EMBL" id="MFD0691449.1"/>
    </source>
</evidence>
<feature type="region of interest" description="Disordered" evidence="9">
    <location>
        <begin position="1200"/>
        <end position="1221"/>
    </location>
</feature>
<dbReference type="InterPro" id="IPR000673">
    <property type="entry name" value="Sig_transdc_resp-reg_Me-estase"/>
</dbReference>
<keyword evidence="7" id="KW-0145">Chemotaxis</keyword>
<keyword evidence="15" id="KW-1185">Reference proteome</keyword>
<keyword evidence="4" id="KW-0597">Phosphoprotein</keyword>
<evidence type="ECO:0000259" key="10">
    <source>
        <dbReference type="PROSITE" id="PS50109"/>
    </source>
</evidence>
<dbReference type="Proteomes" id="UP001597063">
    <property type="component" value="Unassembled WGS sequence"/>
</dbReference>
<dbReference type="Pfam" id="PF08447">
    <property type="entry name" value="PAS_3"/>
    <property type="match status" value="2"/>
</dbReference>